<evidence type="ECO:0000313" key="6">
    <source>
        <dbReference type="Proteomes" id="UP000295172"/>
    </source>
</evidence>
<comment type="caution">
    <text evidence="5">The sequence shown here is derived from an EMBL/GenBank/DDBJ whole genome shotgun (WGS) entry which is preliminary data.</text>
</comment>
<evidence type="ECO:0000313" key="5">
    <source>
        <dbReference type="EMBL" id="TDD19004.1"/>
    </source>
</evidence>
<dbReference type="InterPro" id="IPR000917">
    <property type="entry name" value="Sulfatase_N"/>
</dbReference>
<accession>A0A4R4WP90</accession>
<dbReference type="SUPFAM" id="SSF53649">
    <property type="entry name" value="Alkaline phosphatase-like"/>
    <property type="match status" value="1"/>
</dbReference>
<keyword evidence="1" id="KW-0479">Metal-binding</keyword>
<reference evidence="5 6" key="1">
    <citation type="submission" date="2019-02" db="EMBL/GenBank/DDBJ databases">
        <title>Draft genome sequences of novel Actinobacteria.</title>
        <authorList>
            <person name="Sahin N."/>
            <person name="Ay H."/>
            <person name="Saygin H."/>
        </authorList>
    </citation>
    <scope>NUCLEOTIDE SEQUENCE [LARGE SCALE GENOMIC DNA]</scope>
    <source>
        <strain evidence="5 6">16K104</strain>
    </source>
</reference>
<evidence type="ECO:0000259" key="4">
    <source>
        <dbReference type="Pfam" id="PF00884"/>
    </source>
</evidence>
<feature type="domain" description="Sulfatase N-terminal" evidence="4">
    <location>
        <begin position="32"/>
        <end position="405"/>
    </location>
</feature>
<evidence type="ECO:0000256" key="2">
    <source>
        <dbReference type="ARBA" id="ARBA00022801"/>
    </source>
</evidence>
<evidence type="ECO:0000256" key="1">
    <source>
        <dbReference type="ARBA" id="ARBA00022723"/>
    </source>
</evidence>
<sequence length="494" mass="54686">MVVQPNRTRAGCRGPHLSAPPEGRRPVPDRRPAILLITTDQLRRDAIGCYGATAVATPHLDRLAGAGTVYDQAYTASPWCLPSRAALVTGLYPRNHGAYSNFRDRRLSPAIPNLYTELKGLGYRTGHVGKCHFAPVPYGAARPDKTLPYDDFREYYLSLGIDHLDLQDDKQVSVWFGDDYARELADAGHLASYREQVWNAAAKKVFTFPGPVHWHPDAWVGRKATELITAHTGDEPLFAWASFSGPHFPFDPPAEYLDRVDPDATGEPVRRDGEFDDPARIHHRSWKGSVKGWIESGVNSEHTDEYWRRLRHHYLANVALIDDQIGAVIAAAEERFGDELVVVFSCDHGEMLGNHGLWGKGNCFYDDVLRVPLIHRRAGRRQTGTRSDALVSLVDVFPTLVAAAGGSPAPVDGHDLDGPGHQHVFAEGEGFSVVTDGRHKLATVRKAGTEHTEMFDLSLDPYEFDDIAGEPSYAEQQRDLLTATVAAYMDTLLP</sequence>
<organism evidence="5 6">
    <name type="scientific">Kribbella turkmenica</name>
    <dbReference type="NCBI Taxonomy" id="2530375"/>
    <lineage>
        <taxon>Bacteria</taxon>
        <taxon>Bacillati</taxon>
        <taxon>Actinomycetota</taxon>
        <taxon>Actinomycetes</taxon>
        <taxon>Propionibacteriales</taxon>
        <taxon>Kribbellaceae</taxon>
        <taxon>Kribbella</taxon>
    </lineage>
</organism>
<dbReference type="AlphaFoldDB" id="A0A4R4WP90"/>
<protein>
    <recommendedName>
        <fullName evidence="4">Sulfatase N-terminal domain-containing protein</fullName>
    </recommendedName>
</protein>
<dbReference type="Gene3D" id="3.40.720.10">
    <property type="entry name" value="Alkaline Phosphatase, subunit A"/>
    <property type="match status" value="1"/>
</dbReference>
<dbReference type="Pfam" id="PF00884">
    <property type="entry name" value="Sulfatase"/>
    <property type="match status" value="1"/>
</dbReference>
<dbReference type="OrthoDB" id="9777306at2"/>
<gene>
    <name evidence="5" type="ORF">E1218_24825</name>
</gene>
<name>A0A4R4WP90_9ACTN</name>
<dbReference type="GO" id="GO:0046872">
    <property type="term" value="F:metal ion binding"/>
    <property type="evidence" value="ECO:0007669"/>
    <property type="project" value="UniProtKB-KW"/>
</dbReference>
<dbReference type="PANTHER" id="PTHR45953:SF1">
    <property type="entry name" value="IDURONATE 2-SULFATASE"/>
    <property type="match status" value="1"/>
</dbReference>
<dbReference type="PANTHER" id="PTHR45953">
    <property type="entry name" value="IDURONATE 2-SULFATASE"/>
    <property type="match status" value="1"/>
</dbReference>
<keyword evidence="2" id="KW-0378">Hydrolase</keyword>
<dbReference type="InterPro" id="IPR017850">
    <property type="entry name" value="Alkaline_phosphatase_core_sf"/>
</dbReference>
<keyword evidence="6" id="KW-1185">Reference proteome</keyword>
<feature type="region of interest" description="Disordered" evidence="3">
    <location>
        <begin position="1"/>
        <end position="29"/>
    </location>
</feature>
<dbReference type="EMBL" id="SMKR01000122">
    <property type="protein sequence ID" value="TDD19004.1"/>
    <property type="molecule type" value="Genomic_DNA"/>
</dbReference>
<dbReference type="GO" id="GO:0005737">
    <property type="term" value="C:cytoplasm"/>
    <property type="evidence" value="ECO:0007669"/>
    <property type="project" value="TreeGrafter"/>
</dbReference>
<evidence type="ECO:0000256" key="3">
    <source>
        <dbReference type="SAM" id="MobiDB-lite"/>
    </source>
</evidence>
<dbReference type="GO" id="GO:0008484">
    <property type="term" value="F:sulfuric ester hydrolase activity"/>
    <property type="evidence" value="ECO:0007669"/>
    <property type="project" value="TreeGrafter"/>
</dbReference>
<dbReference type="Proteomes" id="UP000295172">
    <property type="component" value="Unassembled WGS sequence"/>
</dbReference>
<proteinExistence type="predicted"/>